<dbReference type="KEGG" id="bpor:BPO_1696"/>
<dbReference type="AlphaFoldDB" id="A0AAU0F0W1"/>
<organism evidence="1 2">
    <name type="scientific">Bergeyella porcorum</name>
    <dbReference type="NCBI Taxonomy" id="1735111"/>
    <lineage>
        <taxon>Bacteria</taxon>
        <taxon>Pseudomonadati</taxon>
        <taxon>Bacteroidota</taxon>
        <taxon>Flavobacteriia</taxon>
        <taxon>Flavobacteriales</taxon>
        <taxon>Weeksellaceae</taxon>
        <taxon>Bergeyella</taxon>
    </lineage>
</organism>
<dbReference type="RefSeq" id="WP_327983786.1">
    <property type="nucleotide sequence ID" value="NZ_CP136426.1"/>
</dbReference>
<gene>
    <name evidence="1" type="ORF">BPO_1696</name>
</gene>
<evidence type="ECO:0000313" key="1">
    <source>
        <dbReference type="EMBL" id="WOC52343.1"/>
    </source>
</evidence>
<dbReference type="EMBL" id="CP136426">
    <property type="protein sequence ID" value="WOC52343.1"/>
    <property type="molecule type" value="Genomic_DNA"/>
</dbReference>
<protein>
    <submittedName>
        <fullName evidence="1">Uncharacterized protein</fullName>
    </submittedName>
</protein>
<evidence type="ECO:0000313" key="2">
    <source>
        <dbReference type="Proteomes" id="UP001432059"/>
    </source>
</evidence>
<sequence>MKLDLDGSNDFPLGMVIDLDGSNDFPLGMRLDPAIFSIWLKPFEEII</sequence>
<reference evidence="1" key="1">
    <citation type="submission" date="2023-10" db="EMBL/GenBank/DDBJ databases">
        <title>Characterization and whole genome sequencing of a novel strain of Bergeyella porcorum QD2021 isolated from pig.</title>
        <authorList>
            <person name="Liu G."/>
            <person name="Chen C."/>
            <person name="Han X."/>
        </authorList>
    </citation>
    <scope>NUCLEOTIDE SEQUENCE</scope>
    <source>
        <strain evidence="1">QD2021</strain>
    </source>
</reference>
<name>A0AAU0F0W1_9FLAO</name>
<accession>A0AAU0F0W1</accession>
<proteinExistence type="predicted"/>
<keyword evidence="2" id="KW-1185">Reference proteome</keyword>
<dbReference type="Proteomes" id="UP001432059">
    <property type="component" value="Chromosome"/>
</dbReference>